<dbReference type="Proteomes" id="UP000631670">
    <property type="component" value="Unassembled WGS sequence"/>
</dbReference>
<sequence length="51" mass="5955">MAKKDHMVEIWTASKKKPDVVWVTEDEARTYDELPFTNPQVTAIRVTPPQR</sequence>
<organism evidence="1 2">
    <name type="scientific">Amycolatopsis lexingtonensis</name>
    <dbReference type="NCBI Taxonomy" id="218822"/>
    <lineage>
        <taxon>Bacteria</taxon>
        <taxon>Bacillati</taxon>
        <taxon>Actinomycetota</taxon>
        <taxon>Actinomycetes</taxon>
        <taxon>Pseudonocardiales</taxon>
        <taxon>Pseudonocardiaceae</taxon>
        <taxon>Amycolatopsis</taxon>
    </lineage>
</organism>
<dbReference type="RefSeq" id="WP_158104258.1">
    <property type="nucleotide sequence ID" value="NZ_JADBEG010000001.1"/>
</dbReference>
<protein>
    <submittedName>
        <fullName evidence="1">Uncharacterized protein</fullName>
    </submittedName>
</protein>
<accession>A0ABR9IHK5</accession>
<name>A0ABR9IHK5_9PSEU</name>
<evidence type="ECO:0000313" key="1">
    <source>
        <dbReference type="EMBL" id="MBE1502663.1"/>
    </source>
</evidence>
<gene>
    <name evidence="1" type="ORF">H4696_009763</name>
</gene>
<keyword evidence="2" id="KW-1185">Reference proteome</keyword>
<evidence type="ECO:0000313" key="2">
    <source>
        <dbReference type="Proteomes" id="UP000631670"/>
    </source>
</evidence>
<comment type="caution">
    <text evidence="1">The sequence shown here is derived from an EMBL/GenBank/DDBJ whole genome shotgun (WGS) entry which is preliminary data.</text>
</comment>
<proteinExistence type="predicted"/>
<dbReference type="EMBL" id="JADBEG010000001">
    <property type="protein sequence ID" value="MBE1502663.1"/>
    <property type="molecule type" value="Genomic_DNA"/>
</dbReference>
<reference evidence="1 2" key="1">
    <citation type="submission" date="2020-10" db="EMBL/GenBank/DDBJ databases">
        <title>Sequencing the genomes of 1000 actinobacteria strains.</title>
        <authorList>
            <person name="Klenk H.-P."/>
        </authorList>
    </citation>
    <scope>NUCLEOTIDE SEQUENCE [LARGE SCALE GENOMIC DNA]</scope>
    <source>
        <strain evidence="1 2">DSM 44653</strain>
    </source>
</reference>